<proteinExistence type="predicted"/>
<dbReference type="SUPFAM" id="SSF50952">
    <property type="entry name" value="Soluble quinoprotein glucose dehydrogenase"/>
    <property type="match status" value="1"/>
</dbReference>
<dbReference type="GO" id="GO:0016798">
    <property type="term" value="F:hydrolase activity, acting on glycosyl bonds"/>
    <property type="evidence" value="ECO:0007669"/>
    <property type="project" value="UniProtKB-KW"/>
</dbReference>
<evidence type="ECO:0000313" key="5">
    <source>
        <dbReference type="Proteomes" id="UP000635606"/>
    </source>
</evidence>
<reference evidence="4" key="1">
    <citation type="submission" date="2021-01" db="EMBL/GenBank/DDBJ databases">
        <title>Whole genome shotgun sequence of Virgisporangium ochraceum NBRC 16418.</title>
        <authorList>
            <person name="Komaki H."/>
            <person name="Tamura T."/>
        </authorList>
    </citation>
    <scope>NUCLEOTIDE SEQUENCE</scope>
    <source>
        <strain evidence="4">NBRC 16418</strain>
    </source>
</reference>
<dbReference type="InterPro" id="IPR000772">
    <property type="entry name" value="Ricin_B_lectin"/>
</dbReference>
<dbReference type="Gene3D" id="2.120.10.30">
    <property type="entry name" value="TolB, C-terminal domain"/>
    <property type="match status" value="1"/>
</dbReference>
<evidence type="ECO:0000256" key="2">
    <source>
        <dbReference type="ARBA" id="ARBA00023326"/>
    </source>
</evidence>
<keyword evidence="2" id="KW-0624">Polysaccharide degradation</keyword>
<sequence>MRPSPPAGRRRGVDALILLASVLTGIGGTTLVAAAPAAAAADGPIVNTRSQRCLDARSTTARLYDCTGEARQSWTVSTAGEIRLADGSRCLTAGSGTAGTQVRTAACDGSAAQRFRIAATGTITAPSGLCLDGGTGYNGATVTVRTCAGTAAQRWSVPSGTADTTPPTAPGSLRVDALTCDAVTLSWSAATDDTGVTAYDLYHDGQLVTSVAGSTRTVTVPVVSGATWGFYVNARDAAGNVSQAGPTVPVTPPFCQPDTEAPTAPTGLTGTASGTTATLTWTAATDNVAVTAYLVLRDGVTVGTVTGSAAAPPATSFTDSGLRPGTTYRYSVKARDGQGNVSAASATATVVSGAACTNPVCGATQVTTESDLPWGLVQLPDGTVLYGRRDVFDIIAMNADGTGKRSVGTVPGVQGTNGEGGVLGLAVSAGFTSDRWLYVYHTTATDNRIVRIRFDGTLRTDTVQVLLTGIPRNKYHNGGRLRFGPDGMLYAAAGDGQDPDTAQDLTNLGGKVLRLRPDGAVPTDNPFAGSYVWSYGHRNPQGLAFDSQGRLWEQEFGNNVADETNLIVKGGNYGWPACEGTTGDCSRAGLVAPVRTYPVASASCSGIAIVRDVLYIACLRGTRMYRATISGTTLTDVQQYFVGTYGRLRTVEPSIDGNLWLTTSTGGDKDSVPNNSNERIFKVTLGS</sequence>
<gene>
    <name evidence="4" type="ORF">Voc01_023470</name>
</gene>
<dbReference type="CDD" id="cd00063">
    <property type="entry name" value="FN3"/>
    <property type="match status" value="2"/>
</dbReference>
<dbReference type="PANTHER" id="PTHR19328">
    <property type="entry name" value="HEDGEHOG-INTERACTING PROTEIN"/>
    <property type="match status" value="1"/>
</dbReference>
<dbReference type="Pfam" id="PF00041">
    <property type="entry name" value="fn3"/>
    <property type="match status" value="1"/>
</dbReference>
<dbReference type="CDD" id="cd00161">
    <property type="entry name" value="beta-trefoil_Ricin-like"/>
    <property type="match status" value="1"/>
</dbReference>
<accession>A0A8J3ZTX2</accession>
<dbReference type="PANTHER" id="PTHR19328:SF13">
    <property type="entry name" value="HIPL1 PROTEIN"/>
    <property type="match status" value="1"/>
</dbReference>
<dbReference type="EMBL" id="BOPH01000025">
    <property type="protein sequence ID" value="GIJ67430.1"/>
    <property type="molecule type" value="Genomic_DNA"/>
</dbReference>
<dbReference type="InterPro" id="IPR036116">
    <property type="entry name" value="FN3_sf"/>
</dbReference>
<dbReference type="InterPro" id="IPR035992">
    <property type="entry name" value="Ricin_B-like_lectins"/>
</dbReference>
<protein>
    <recommendedName>
        <fullName evidence="3">Fibronectin type-III domain-containing protein</fullName>
    </recommendedName>
</protein>
<dbReference type="Gene3D" id="2.60.40.10">
    <property type="entry name" value="Immunoglobulins"/>
    <property type="match status" value="2"/>
</dbReference>
<keyword evidence="5" id="KW-1185">Reference proteome</keyword>
<comment type="caution">
    <text evidence="4">The sequence shown here is derived from an EMBL/GenBank/DDBJ whole genome shotgun (WGS) entry which is preliminary data.</text>
</comment>
<dbReference type="InterPro" id="IPR003961">
    <property type="entry name" value="FN3_dom"/>
</dbReference>
<dbReference type="Proteomes" id="UP000635606">
    <property type="component" value="Unassembled WGS sequence"/>
</dbReference>
<keyword evidence="2" id="KW-0119">Carbohydrate metabolism</keyword>
<dbReference type="SUPFAM" id="SSF50370">
    <property type="entry name" value="Ricin B-like lectins"/>
    <property type="match status" value="1"/>
</dbReference>
<dbReference type="Pfam" id="PF00652">
    <property type="entry name" value="Ricin_B_lectin"/>
    <property type="match status" value="1"/>
</dbReference>
<dbReference type="AlphaFoldDB" id="A0A8J3ZTX2"/>
<dbReference type="InterPro" id="IPR011041">
    <property type="entry name" value="Quinoprot_gluc/sorb_DH_b-prop"/>
</dbReference>
<keyword evidence="1" id="KW-0378">Hydrolase</keyword>
<evidence type="ECO:0000313" key="4">
    <source>
        <dbReference type="EMBL" id="GIJ67430.1"/>
    </source>
</evidence>
<feature type="domain" description="Fibronectin type-III" evidence="3">
    <location>
        <begin position="261"/>
        <end position="355"/>
    </location>
</feature>
<keyword evidence="1" id="KW-0326">Glycosidase</keyword>
<organism evidence="4 5">
    <name type="scientific">Virgisporangium ochraceum</name>
    <dbReference type="NCBI Taxonomy" id="65505"/>
    <lineage>
        <taxon>Bacteria</taxon>
        <taxon>Bacillati</taxon>
        <taxon>Actinomycetota</taxon>
        <taxon>Actinomycetes</taxon>
        <taxon>Micromonosporales</taxon>
        <taxon>Micromonosporaceae</taxon>
        <taxon>Virgisporangium</taxon>
    </lineage>
</organism>
<name>A0A8J3ZTX2_9ACTN</name>
<dbReference type="InterPro" id="IPR013783">
    <property type="entry name" value="Ig-like_fold"/>
</dbReference>
<dbReference type="Pfam" id="PF07995">
    <property type="entry name" value="GSDH"/>
    <property type="match status" value="1"/>
</dbReference>
<dbReference type="Gene3D" id="2.80.10.50">
    <property type="match status" value="1"/>
</dbReference>
<dbReference type="PROSITE" id="PS50853">
    <property type="entry name" value="FN3"/>
    <property type="match status" value="2"/>
</dbReference>
<dbReference type="PROSITE" id="PS50231">
    <property type="entry name" value="RICIN_B_LECTIN"/>
    <property type="match status" value="1"/>
</dbReference>
<feature type="domain" description="Fibronectin type-III" evidence="3">
    <location>
        <begin position="169"/>
        <end position="258"/>
    </location>
</feature>
<dbReference type="GO" id="GO:0000272">
    <property type="term" value="P:polysaccharide catabolic process"/>
    <property type="evidence" value="ECO:0007669"/>
    <property type="project" value="UniProtKB-KW"/>
</dbReference>
<evidence type="ECO:0000259" key="3">
    <source>
        <dbReference type="PROSITE" id="PS50853"/>
    </source>
</evidence>
<dbReference type="RefSeq" id="WP_203927386.1">
    <property type="nucleotide sequence ID" value="NZ_BOPH01000025.1"/>
</dbReference>
<evidence type="ECO:0000256" key="1">
    <source>
        <dbReference type="ARBA" id="ARBA00023295"/>
    </source>
</evidence>
<dbReference type="SMART" id="SM00060">
    <property type="entry name" value="FN3"/>
    <property type="match status" value="2"/>
</dbReference>
<dbReference type="SUPFAM" id="SSF49265">
    <property type="entry name" value="Fibronectin type III"/>
    <property type="match status" value="1"/>
</dbReference>
<dbReference type="SMART" id="SM00458">
    <property type="entry name" value="RICIN"/>
    <property type="match status" value="1"/>
</dbReference>
<dbReference type="InterPro" id="IPR012938">
    <property type="entry name" value="Glc/Sorbosone_DH"/>
</dbReference>
<dbReference type="InterPro" id="IPR011042">
    <property type="entry name" value="6-blade_b-propeller_TolB-like"/>
</dbReference>